<keyword evidence="10" id="KW-0333">Golgi apparatus</keyword>
<evidence type="ECO:0000256" key="3">
    <source>
        <dbReference type="ARBA" id="ARBA00022676"/>
    </source>
</evidence>
<evidence type="ECO:0000256" key="1">
    <source>
        <dbReference type="ARBA" id="ARBA00004323"/>
    </source>
</evidence>
<evidence type="ECO:0000256" key="13">
    <source>
        <dbReference type="ARBA" id="ARBA00023180"/>
    </source>
</evidence>
<evidence type="ECO:0000256" key="10">
    <source>
        <dbReference type="ARBA" id="ARBA00023034"/>
    </source>
</evidence>
<proteinExistence type="predicted"/>
<evidence type="ECO:0000256" key="4">
    <source>
        <dbReference type="ARBA" id="ARBA00022679"/>
    </source>
</evidence>
<gene>
    <name evidence="15" type="ORF">GLO26_08825</name>
</gene>
<evidence type="ECO:0000256" key="12">
    <source>
        <dbReference type="ARBA" id="ARBA00023157"/>
    </source>
</evidence>
<dbReference type="PANTHER" id="PTHR46025">
    <property type="entry name" value="XYLOSYLTRANSFERASE OXT"/>
    <property type="match status" value="1"/>
</dbReference>
<evidence type="ECO:0000256" key="5">
    <source>
        <dbReference type="ARBA" id="ARBA00022692"/>
    </source>
</evidence>
<keyword evidence="12" id="KW-1015">Disulfide bond</keyword>
<evidence type="ECO:0000256" key="9">
    <source>
        <dbReference type="ARBA" id="ARBA00022989"/>
    </source>
</evidence>
<evidence type="ECO:0000256" key="6">
    <source>
        <dbReference type="ARBA" id="ARBA00022723"/>
    </source>
</evidence>
<comment type="caution">
    <text evidence="15">The sequence shown here is derived from an EMBL/GenBank/DDBJ whole genome shotgun (WGS) entry which is preliminary data.</text>
</comment>
<organism evidence="15 16">
    <name type="scientific">Carnobacterium inhibens</name>
    <dbReference type="NCBI Taxonomy" id="147709"/>
    <lineage>
        <taxon>Bacteria</taxon>
        <taxon>Bacillati</taxon>
        <taxon>Bacillota</taxon>
        <taxon>Bacilli</taxon>
        <taxon>Lactobacillales</taxon>
        <taxon>Carnobacteriaceae</taxon>
        <taxon>Carnobacterium</taxon>
    </lineage>
</organism>
<evidence type="ECO:0000256" key="8">
    <source>
        <dbReference type="ARBA" id="ARBA00022968"/>
    </source>
</evidence>
<accession>A0ABR7TDB5</accession>
<keyword evidence="6" id="KW-0479">Metal-binding</keyword>
<keyword evidence="9" id="KW-1133">Transmembrane helix</keyword>
<keyword evidence="7" id="KW-0256">Endoplasmic reticulum</keyword>
<dbReference type="InterPro" id="IPR043538">
    <property type="entry name" value="XYLT"/>
</dbReference>
<dbReference type="Pfam" id="PF02485">
    <property type="entry name" value="Branch"/>
    <property type="match status" value="1"/>
</dbReference>
<dbReference type="InterPro" id="IPR003406">
    <property type="entry name" value="Glyco_trans_14"/>
</dbReference>
<protein>
    <recommendedName>
        <fullName evidence="14">Peptide O-xylosyltransferase</fullName>
    </recommendedName>
</protein>
<dbReference type="EMBL" id="WNJQ01000007">
    <property type="protein sequence ID" value="MBC9825919.1"/>
    <property type="molecule type" value="Genomic_DNA"/>
</dbReference>
<reference evidence="15 16" key="1">
    <citation type="journal article" date="2020" name="Microorganisms">
        <title>New Insight into Antimicrobial Compounds from Food and Marine-Sourced Carnobacterium Species through Phenotype and Genome Analyses.</title>
        <authorList>
            <person name="Begrem S."/>
            <person name="Ivaniuk F."/>
            <person name="Gigout-Chevalier F."/>
            <person name="Kolypczuk L."/>
            <person name="Bonnetot S."/>
            <person name="Leroi F."/>
            <person name="Grovel O."/>
            <person name="Delbarre-Ladrat C."/>
            <person name="Passerini D."/>
        </authorList>
    </citation>
    <scope>NUCLEOTIDE SEQUENCE [LARGE SCALE GENOMIC DNA]</scope>
    <source>
        <strain evidence="15 16">MIP2551</strain>
    </source>
</reference>
<keyword evidence="4" id="KW-0808">Transferase</keyword>
<keyword evidence="16" id="KW-1185">Reference proteome</keyword>
<name>A0ABR7TDB5_9LACT</name>
<evidence type="ECO:0000256" key="7">
    <source>
        <dbReference type="ARBA" id="ARBA00022824"/>
    </source>
</evidence>
<dbReference type="PANTHER" id="PTHR46025:SF3">
    <property type="entry name" value="XYLOSYLTRANSFERASE OXT"/>
    <property type="match status" value="1"/>
</dbReference>
<keyword evidence="3" id="KW-0328">Glycosyltransferase</keyword>
<evidence type="ECO:0000313" key="15">
    <source>
        <dbReference type="EMBL" id="MBC9825919.1"/>
    </source>
</evidence>
<comment type="subcellular location">
    <subcellularLocation>
        <location evidence="2">Endoplasmic reticulum membrane</location>
        <topology evidence="2">Single-pass type II membrane protein</topology>
    </subcellularLocation>
    <subcellularLocation>
        <location evidence="1">Golgi apparatus membrane</location>
        <topology evidence="1">Single-pass type II membrane protein</topology>
    </subcellularLocation>
</comment>
<evidence type="ECO:0000313" key="16">
    <source>
        <dbReference type="Proteomes" id="UP000638836"/>
    </source>
</evidence>
<keyword evidence="8" id="KW-0735">Signal-anchor</keyword>
<keyword evidence="13" id="KW-0325">Glycoprotein</keyword>
<sequence>MVIAYLILCHKDPDFIYRVAKKLTVNTDNEVYIHVDSKFNLEPFKNVKTLKNVYLIEEREKNYWGGFNSVKATVNLFNNALKGNAQRFIVLQGTDYPVKSNKYINDFFEKNKDIEFCKAFNLSTSKEKKNYMKVYGYHSFDLDRNEINFKALIAKFFSLINRFGVKYKKGFYIRKETYEKYDYYWGWAQIALTRQCVKYIVEFYDNNYEFNQNMKHKFPPDEIYIPTILYNSIFREKIGKLSVISEKEATNENMLNLTYFEYPTEVKLYKNIKDIDLENLKDFLFIRKVNSESKKLLEFIDEKYSKDEF</sequence>
<evidence type="ECO:0000256" key="2">
    <source>
        <dbReference type="ARBA" id="ARBA00004648"/>
    </source>
</evidence>
<evidence type="ECO:0000256" key="14">
    <source>
        <dbReference type="ARBA" id="ARBA00042865"/>
    </source>
</evidence>
<keyword evidence="5" id="KW-0812">Transmembrane</keyword>
<evidence type="ECO:0000256" key="11">
    <source>
        <dbReference type="ARBA" id="ARBA00023136"/>
    </source>
</evidence>
<dbReference type="Proteomes" id="UP000638836">
    <property type="component" value="Unassembled WGS sequence"/>
</dbReference>
<dbReference type="RefSeq" id="WP_187949019.1">
    <property type="nucleotide sequence ID" value="NZ_WNJQ01000007.1"/>
</dbReference>
<keyword evidence="11" id="KW-0472">Membrane</keyword>